<keyword evidence="2" id="KW-1185">Reference proteome</keyword>
<evidence type="ECO:0000313" key="1">
    <source>
        <dbReference type="EMBL" id="VDO24921.1"/>
    </source>
</evidence>
<gene>
    <name evidence="1" type="ORF">OFLC_LOCUS194</name>
</gene>
<dbReference type="EMBL" id="UZAJ01000052">
    <property type="protein sequence ID" value="VDO24921.1"/>
    <property type="molecule type" value="Genomic_DNA"/>
</dbReference>
<sequence length="100" mass="11188">MKSKDRVEFQENLAIPRKLMTSNTVTTTIPQVNFVMQENFGSVTRCEKPKFRPVVICSVNRVVLSNGDFRTIDTVCNVFFSIPSNCSIPEVNTSGARTAQ</sequence>
<reference evidence="1 2" key="2">
    <citation type="submission" date="2018-11" db="EMBL/GenBank/DDBJ databases">
        <authorList>
            <consortium name="Pathogen Informatics"/>
        </authorList>
    </citation>
    <scope>NUCLEOTIDE SEQUENCE [LARGE SCALE GENOMIC DNA]</scope>
</reference>
<organism evidence="3">
    <name type="scientific">Onchocerca flexuosa</name>
    <dbReference type="NCBI Taxonomy" id="387005"/>
    <lineage>
        <taxon>Eukaryota</taxon>
        <taxon>Metazoa</taxon>
        <taxon>Ecdysozoa</taxon>
        <taxon>Nematoda</taxon>
        <taxon>Chromadorea</taxon>
        <taxon>Rhabditida</taxon>
        <taxon>Spirurina</taxon>
        <taxon>Spiruromorpha</taxon>
        <taxon>Filarioidea</taxon>
        <taxon>Onchocercidae</taxon>
        <taxon>Onchocerca</taxon>
    </lineage>
</organism>
<dbReference type="AlphaFoldDB" id="A0A183GY84"/>
<proteinExistence type="predicted"/>
<name>A0A183GY84_9BILA</name>
<dbReference type="Proteomes" id="UP000267606">
    <property type="component" value="Unassembled WGS sequence"/>
</dbReference>
<protein>
    <submittedName>
        <fullName evidence="3">ZP domain-containing protein</fullName>
    </submittedName>
</protein>
<accession>A0A183GY84</accession>
<reference evidence="3" key="1">
    <citation type="submission" date="2016-06" db="UniProtKB">
        <authorList>
            <consortium name="WormBaseParasite"/>
        </authorList>
    </citation>
    <scope>IDENTIFICATION</scope>
</reference>
<dbReference type="WBParaSite" id="OFLC_0000019301-mRNA-1">
    <property type="protein sequence ID" value="OFLC_0000019301-mRNA-1"/>
    <property type="gene ID" value="OFLC_0000019301"/>
</dbReference>
<evidence type="ECO:0000313" key="3">
    <source>
        <dbReference type="WBParaSite" id="OFLC_0000019301-mRNA-1"/>
    </source>
</evidence>
<evidence type="ECO:0000313" key="2">
    <source>
        <dbReference type="Proteomes" id="UP000267606"/>
    </source>
</evidence>